<evidence type="ECO:0000313" key="3">
    <source>
        <dbReference type="Proteomes" id="UP000256919"/>
    </source>
</evidence>
<accession>A0A3D9LHP5</accession>
<comment type="caution">
    <text evidence="2">The sequence shown here is derived from an EMBL/GenBank/DDBJ whole genome shotgun (WGS) entry which is preliminary data.</text>
</comment>
<protein>
    <submittedName>
        <fullName evidence="2">Uncharacterized protein</fullName>
    </submittedName>
</protein>
<gene>
    <name evidence="2" type="ORF">DFQ09_1243</name>
</gene>
<evidence type="ECO:0000313" key="2">
    <source>
        <dbReference type="EMBL" id="REE06941.1"/>
    </source>
</evidence>
<feature type="transmembrane region" description="Helical" evidence="1">
    <location>
        <begin position="146"/>
        <end position="165"/>
    </location>
</feature>
<sequence length="200" mass="22828">MILILGGTLGIVLGTILTLKGFEKLVLLILGIPFIGLGIYSIYWIIDFDILKITDGKLIFKSITGITKKTIPLTEFKSYTEIEKQNAQYKSEVGYMRWKDLTLIGDNFTYKLSSTSYTNYEELRRELIKGLKRNNKAEDKWNNNNLTYIGVGVILFGLLIGLWFWNATVIVNEKILSIIISIGFIGYGIFLLNRRKKASR</sequence>
<feature type="transmembrane region" description="Helical" evidence="1">
    <location>
        <begin position="24"/>
        <end position="46"/>
    </location>
</feature>
<dbReference type="Proteomes" id="UP000256919">
    <property type="component" value="Unassembled WGS sequence"/>
</dbReference>
<dbReference type="EMBL" id="QREI01000024">
    <property type="protein sequence ID" value="REE06941.1"/>
    <property type="molecule type" value="Genomic_DNA"/>
</dbReference>
<feature type="transmembrane region" description="Helical" evidence="1">
    <location>
        <begin position="171"/>
        <end position="192"/>
    </location>
</feature>
<keyword evidence="1" id="KW-1133">Transmembrane helix</keyword>
<evidence type="ECO:0000256" key="1">
    <source>
        <dbReference type="SAM" id="Phobius"/>
    </source>
</evidence>
<dbReference type="AlphaFoldDB" id="A0A3D9LHP5"/>
<name>A0A3D9LHP5_9FLAO</name>
<keyword evidence="1" id="KW-0472">Membrane</keyword>
<reference evidence="2 3" key="1">
    <citation type="submission" date="2018-07" db="EMBL/GenBank/DDBJ databases">
        <title>Genomic Encyclopedia of Type Strains, Phase III (KMG-III): the genomes of soil and plant-associated and newly described type strains.</title>
        <authorList>
            <person name="Whitman W."/>
        </authorList>
    </citation>
    <scope>NUCLEOTIDE SEQUENCE [LARGE SCALE GENOMIC DNA]</scope>
    <source>
        <strain evidence="2 3">CECT 7948</strain>
    </source>
</reference>
<organism evidence="2 3">
    <name type="scientific">Winogradskyella pacifica</name>
    <dbReference type="NCBI Taxonomy" id="664642"/>
    <lineage>
        <taxon>Bacteria</taxon>
        <taxon>Pseudomonadati</taxon>
        <taxon>Bacteroidota</taxon>
        <taxon>Flavobacteriia</taxon>
        <taxon>Flavobacteriales</taxon>
        <taxon>Flavobacteriaceae</taxon>
        <taxon>Winogradskyella</taxon>
    </lineage>
</organism>
<proteinExistence type="predicted"/>
<keyword evidence="1" id="KW-0812">Transmembrane</keyword>
<keyword evidence="3" id="KW-1185">Reference proteome</keyword>